<keyword evidence="8" id="KW-1015">Disulfide bond</keyword>
<organism evidence="12">
    <name type="scientific">Ixodes scapularis</name>
    <name type="common">Black-legged tick</name>
    <name type="synonym">Deer tick</name>
    <dbReference type="NCBI Taxonomy" id="6945"/>
    <lineage>
        <taxon>Eukaryota</taxon>
        <taxon>Metazoa</taxon>
        <taxon>Ecdysozoa</taxon>
        <taxon>Arthropoda</taxon>
        <taxon>Chelicerata</taxon>
        <taxon>Arachnida</taxon>
        <taxon>Acari</taxon>
        <taxon>Parasitiformes</taxon>
        <taxon>Ixodida</taxon>
        <taxon>Ixodoidea</taxon>
        <taxon>Ixodidae</taxon>
        <taxon>Ixodinae</taxon>
        <taxon>Ixodes</taxon>
    </lineage>
</organism>
<evidence type="ECO:0000256" key="10">
    <source>
        <dbReference type="SAM" id="SignalP"/>
    </source>
</evidence>
<dbReference type="InterPro" id="IPR043504">
    <property type="entry name" value="Peptidase_S1_PA_chymotrypsin"/>
</dbReference>
<keyword evidence="5 9" id="KW-0378">Hydrolase</keyword>
<dbReference type="SUPFAM" id="SSF50494">
    <property type="entry name" value="Trypsin-like serine proteases"/>
    <property type="match status" value="1"/>
</dbReference>
<dbReference type="GO" id="GO:0004252">
    <property type="term" value="F:serine-type endopeptidase activity"/>
    <property type="evidence" value="ECO:0007669"/>
    <property type="project" value="InterPro"/>
</dbReference>
<evidence type="ECO:0000259" key="11">
    <source>
        <dbReference type="PROSITE" id="PS50240"/>
    </source>
</evidence>
<dbReference type="PANTHER" id="PTHR24252:SF7">
    <property type="entry name" value="HYALIN"/>
    <property type="match status" value="1"/>
</dbReference>
<feature type="domain" description="Peptidase S1" evidence="11">
    <location>
        <begin position="36"/>
        <end position="268"/>
    </location>
</feature>
<dbReference type="InterPro" id="IPR033116">
    <property type="entry name" value="TRYPSIN_SER"/>
</dbReference>
<dbReference type="CDD" id="cd00190">
    <property type="entry name" value="Tryp_SPc"/>
    <property type="match status" value="1"/>
</dbReference>
<accession>A0A4D5S2T9</accession>
<keyword evidence="4 10" id="KW-0732">Signal</keyword>
<evidence type="ECO:0000256" key="2">
    <source>
        <dbReference type="ARBA" id="ARBA00022525"/>
    </source>
</evidence>
<proteinExistence type="predicted"/>
<dbReference type="OrthoDB" id="6510126at2759"/>
<dbReference type="FunFam" id="2.40.10.10:FF:000146">
    <property type="entry name" value="Serine protease 53"/>
    <property type="match status" value="1"/>
</dbReference>
<evidence type="ECO:0000256" key="9">
    <source>
        <dbReference type="RuleBase" id="RU363034"/>
    </source>
</evidence>
<evidence type="ECO:0000256" key="6">
    <source>
        <dbReference type="ARBA" id="ARBA00022825"/>
    </source>
</evidence>
<name>A0A4D5S2T9_IXOSC</name>
<dbReference type="VEuPathDB" id="VectorBase:ISCP_005586"/>
<dbReference type="PROSITE" id="PS50240">
    <property type="entry name" value="TRYPSIN_DOM"/>
    <property type="match status" value="1"/>
</dbReference>
<sequence>MKLVIFAFLLNVVWSRKPAGCGRPSIEPFIEPEDRIYGGRVAVPGSWPWQAQLQLRGRGHICGGSLISDQHVLTAAHCVWGTRPTNLKIHLGSHRRLRREPGELVVDVHEICIHPASRASLPAGLGQDIAIIKLKSKVNTTTTIQPVCLPENNEELSNTSKVFVLGWGETERSRGSPVLKQTRVQYLSNSDCRARGVTVISQIFCGGHVHGSTCRGDSGGPVVHRNGGVWSQHGIFSGGPFNCGWSYAPQFFLKVSSYIEDFIAPYINPKTSREKIRSICRLVSS</sequence>
<dbReference type="GO" id="GO:0005576">
    <property type="term" value="C:extracellular region"/>
    <property type="evidence" value="ECO:0007669"/>
    <property type="project" value="UniProtKB-SubCell"/>
</dbReference>
<dbReference type="PROSITE" id="PS00134">
    <property type="entry name" value="TRYPSIN_HIS"/>
    <property type="match status" value="1"/>
</dbReference>
<dbReference type="Pfam" id="PF00089">
    <property type="entry name" value="Trypsin"/>
    <property type="match status" value="1"/>
</dbReference>
<dbReference type="VEuPathDB" id="VectorBase:ISCW002675"/>
<dbReference type="AlphaFoldDB" id="A0A4D5S2T9"/>
<protein>
    <submittedName>
        <fullName evidence="12">Putative trypsin</fullName>
    </submittedName>
</protein>
<dbReference type="PANTHER" id="PTHR24252">
    <property type="entry name" value="ACROSIN-RELATED"/>
    <property type="match status" value="1"/>
</dbReference>
<dbReference type="InterPro" id="IPR001314">
    <property type="entry name" value="Peptidase_S1A"/>
</dbReference>
<evidence type="ECO:0000256" key="5">
    <source>
        <dbReference type="ARBA" id="ARBA00022801"/>
    </source>
</evidence>
<evidence type="ECO:0000256" key="1">
    <source>
        <dbReference type="ARBA" id="ARBA00004613"/>
    </source>
</evidence>
<dbReference type="SMART" id="SM00020">
    <property type="entry name" value="Tryp_SPc"/>
    <property type="match status" value="1"/>
</dbReference>
<feature type="chain" id="PRO_5020026312" evidence="10">
    <location>
        <begin position="16"/>
        <end position="285"/>
    </location>
</feature>
<dbReference type="VEuPathDB" id="VectorBase:ISCI002675"/>
<dbReference type="PROSITE" id="PS00135">
    <property type="entry name" value="TRYPSIN_SER"/>
    <property type="match status" value="1"/>
</dbReference>
<reference evidence="12" key="1">
    <citation type="submission" date="2019-04" db="EMBL/GenBank/DDBJ databases">
        <title>An insight into the mialome of Ixodes scapularis.</title>
        <authorList>
            <person name="Ribeiro J.M."/>
            <person name="Mather T.N."/>
            <person name="Karim S."/>
        </authorList>
    </citation>
    <scope>NUCLEOTIDE SEQUENCE</scope>
</reference>
<comment type="subcellular location">
    <subcellularLocation>
        <location evidence="1">Secreted</location>
    </subcellularLocation>
</comment>
<dbReference type="EMBL" id="GHJT01009534">
    <property type="protein sequence ID" value="MOY43505.1"/>
    <property type="molecule type" value="Transcribed_RNA"/>
</dbReference>
<evidence type="ECO:0000256" key="3">
    <source>
        <dbReference type="ARBA" id="ARBA00022670"/>
    </source>
</evidence>
<evidence type="ECO:0000256" key="7">
    <source>
        <dbReference type="ARBA" id="ARBA00023145"/>
    </source>
</evidence>
<keyword evidence="7" id="KW-0865">Zymogen</keyword>
<keyword evidence="2" id="KW-0964">Secreted</keyword>
<evidence type="ECO:0000256" key="4">
    <source>
        <dbReference type="ARBA" id="ARBA00022729"/>
    </source>
</evidence>
<keyword evidence="3 9" id="KW-0645">Protease</keyword>
<evidence type="ECO:0000313" key="12">
    <source>
        <dbReference type="EMBL" id="MOY43505.1"/>
    </source>
</evidence>
<dbReference type="PRINTS" id="PR00722">
    <property type="entry name" value="CHYMOTRYPSIN"/>
</dbReference>
<dbReference type="GO" id="GO:0006508">
    <property type="term" value="P:proteolysis"/>
    <property type="evidence" value="ECO:0007669"/>
    <property type="project" value="UniProtKB-KW"/>
</dbReference>
<dbReference type="InterPro" id="IPR001254">
    <property type="entry name" value="Trypsin_dom"/>
</dbReference>
<dbReference type="InterPro" id="IPR009003">
    <property type="entry name" value="Peptidase_S1_PA"/>
</dbReference>
<keyword evidence="6 9" id="KW-0720">Serine protease</keyword>
<dbReference type="Gene3D" id="2.40.10.10">
    <property type="entry name" value="Trypsin-like serine proteases"/>
    <property type="match status" value="1"/>
</dbReference>
<feature type="signal peptide" evidence="10">
    <location>
        <begin position="1"/>
        <end position="15"/>
    </location>
</feature>
<evidence type="ECO:0000256" key="8">
    <source>
        <dbReference type="ARBA" id="ARBA00023157"/>
    </source>
</evidence>
<dbReference type="InterPro" id="IPR018114">
    <property type="entry name" value="TRYPSIN_HIS"/>
</dbReference>